<dbReference type="PANTHER" id="PTHR24410:SF23">
    <property type="entry name" value="BTB DOMAIN-CONTAINING PROTEIN-RELATED"/>
    <property type="match status" value="1"/>
</dbReference>
<evidence type="ECO:0000259" key="1">
    <source>
        <dbReference type="SMART" id="SM00875"/>
    </source>
</evidence>
<dbReference type="InterPro" id="IPR011705">
    <property type="entry name" value="BACK"/>
</dbReference>
<dbReference type="SMART" id="SM00875">
    <property type="entry name" value="BACK"/>
    <property type="match status" value="1"/>
</dbReference>
<proteinExistence type="predicted"/>
<dbReference type="InterPro" id="IPR011333">
    <property type="entry name" value="SKP1/BTB/POZ_sf"/>
</dbReference>
<dbReference type="Proteomes" id="UP000014760">
    <property type="component" value="Unassembled WGS sequence"/>
</dbReference>
<dbReference type="Gene3D" id="1.25.40.420">
    <property type="match status" value="1"/>
</dbReference>
<dbReference type="HOGENOM" id="CLU_788112_0_0_1"/>
<evidence type="ECO:0000313" key="2">
    <source>
        <dbReference type="EMBL" id="ELT91232.1"/>
    </source>
</evidence>
<dbReference type="STRING" id="283909.R7TCJ2"/>
<dbReference type="EnsemblMetazoa" id="CapteT195973">
    <property type="protein sequence ID" value="CapteP195973"/>
    <property type="gene ID" value="CapteG195973"/>
</dbReference>
<reference evidence="3" key="3">
    <citation type="submission" date="2015-06" db="UniProtKB">
        <authorList>
            <consortium name="EnsemblMetazoa"/>
        </authorList>
    </citation>
    <scope>IDENTIFICATION</scope>
</reference>
<gene>
    <name evidence="2" type="ORF">CAPTEDRAFT_195973</name>
</gene>
<dbReference type="InterPro" id="IPR051481">
    <property type="entry name" value="BTB-POZ/Galectin-3-binding"/>
</dbReference>
<reference evidence="4" key="1">
    <citation type="submission" date="2012-12" db="EMBL/GenBank/DDBJ databases">
        <authorList>
            <person name="Hellsten U."/>
            <person name="Grimwood J."/>
            <person name="Chapman J.A."/>
            <person name="Shapiro H."/>
            <person name="Aerts A."/>
            <person name="Otillar R.P."/>
            <person name="Terry A.Y."/>
            <person name="Boore J.L."/>
            <person name="Simakov O."/>
            <person name="Marletaz F."/>
            <person name="Cho S.-J."/>
            <person name="Edsinger-Gonzales E."/>
            <person name="Havlak P."/>
            <person name="Kuo D.-H."/>
            <person name="Larsson T."/>
            <person name="Lv J."/>
            <person name="Arendt D."/>
            <person name="Savage R."/>
            <person name="Osoegawa K."/>
            <person name="de Jong P."/>
            <person name="Lindberg D.R."/>
            <person name="Seaver E.C."/>
            <person name="Weisblat D.A."/>
            <person name="Putnam N.H."/>
            <person name="Grigoriev I.V."/>
            <person name="Rokhsar D.S."/>
        </authorList>
    </citation>
    <scope>NUCLEOTIDE SEQUENCE</scope>
    <source>
        <strain evidence="4">I ESC-2004</strain>
    </source>
</reference>
<dbReference type="OrthoDB" id="6103304at2759"/>
<feature type="domain" description="BACK" evidence="1">
    <location>
        <begin position="42"/>
        <end position="146"/>
    </location>
</feature>
<dbReference type="Gene3D" id="3.30.710.10">
    <property type="entry name" value="Potassium Channel Kv1.1, Chain A"/>
    <property type="match status" value="1"/>
</dbReference>
<evidence type="ECO:0000313" key="4">
    <source>
        <dbReference type="Proteomes" id="UP000014760"/>
    </source>
</evidence>
<dbReference type="AlphaFoldDB" id="R7TCJ2"/>
<sequence length="352" mass="40654">MSVELSPENILPLLILYDKYLVKEHKEVCVQYMTNNVNISNAVSWYKFALDFSMHEVMLHCQQVICANFAELSQDRLFVLDVDALQPLLLRSELVVRNEKFIVDFIFEWLLRRTNASDELRKTCLVDLLRCTRLQYLTPKELFELETKPDVKAIMPKVIDKFNQGLKFCLYGSLVCGEESEDTGFRIYTSKDHLLLTTTLMDAHLRPVIDEPRRHAAHLTKWDTIIRGRVDHDDDEVALKFLVEMWRAVADETQPDRVDMNLCPKTNITANSLTFKVVTIFHIVSPACFPDLPDNSKTMVGSCEVKKFFRSLYGTAWVPLNIQASRFIPAEHIMKAKHTEVSVYMNCLNKTG</sequence>
<dbReference type="EMBL" id="KB310599">
    <property type="protein sequence ID" value="ELT91232.1"/>
    <property type="molecule type" value="Genomic_DNA"/>
</dbReference>
<dbReference type="EMBL" id="AMQN01013918">
    <property type="status" value="NOT_ANNOTATED_CDS"/>
    <property type="molecule type" value="Genomic_DNA"/>
</dbReference>
<accession>R7TCJ2</accession>
<dbReference type="Pfam" id="PF07707">
    <property type="entry name" value="BACK"/>
    <property type="match status" value="1"/>
</dbReference>
<name>R7TCJ2_CAPTE</name>
<reference evidence="2 4" key="2">
    <citation type="journal article" date="2013" name="Nature">
        <title>Insights into bilaterian evolution from three spiralian genomes.</title>
        <authorList>
            <person name="Simakov O."/>
            <person name="Marletaz F."/>
            <person name="Cho S.J."/>
            <person name="Edsinger-Gonzales E."/>
            <person name="Havlak P."/>
            <person name="Hellsten U."/>
            <person name="Kuo D.H."/>
            <person name="Larsson T."/>
            <person name="Lv J."/>
            <person name="Arendt D."/>
            <person name="Savage R."/>
            <person name="Osoegawa K."/>
            <person name="de Jong P."/>
            <person name="Grimwood J."/>
            <person name="Chapman J.A."/>
            <person name="Shapiro H."/>
            <person name="Aerts A."/>
            <person name="Otillar R.P."/>
            <person name="Terry A.Y."/>
            <person name="Boore J.L."/>
            <person name="Grigoriev I.V."/>
            <person name="Lindberg D.R."/>
            <person name="Seaver E.C."/>
            <person name="Weisblat D.A."/>
            <person name="Putnam N.H."/>
            <person name="Rokhsar D.S."/>
        </authorList>
    </citation>
    <scope>NUCLEOTIDE SEQUENCE</scope>
    <source>
        <strain evidence="2 4">I ESC-2004</strain>
    </source>
</reference>
<protein>
    <recommendedName>
        <fullName evidence="1">BACK domain-containing protein</fullName>
    </recommendedName>
</protein>
<organism evidence="2">
    <name type="scientific">Capitella teleta</name>
    <name type="common">Polychaete worm</name>
    <dbReference type="NCBI Taxonomy" id="283909"/>
    <lineage>
        <taxon>Eukaryota</taxon>
        <taxon>Metazoa</taxon>
        <taxon>Spiralia</taxon>
        <taxon>Lophotrochozoa</taxon>
        <taxon>Annelida</taxon>
        <taxon>Polychaeta</taxon>
        <taxon>Sedentaria</taxon>
        <taxon>Scolecida</taxon>
        <taxon>Capitellidae</taxon>
        <taxon>Capitella</taxon>
    </lineage>
</organism>
<keyword evidence="4" id="KW-1185">Reference proteome</keyword>
<evidence type="ECO:0000313" key="3">
    <source>
        <dbReference type="EnsemblMetazoa" id="CapteP195973"/>
    </source>
</evidence>
<dbReference type="PANTHER" id="PTHR24410">
    <property type="entry name" value="HL07962P-RELATED"/>
    <property type="match status" value="1"/>
</dbReference>